<dbReference type="PROSITE" id="PS50075">
    <property type="entry name" value="CARRIER"/>
    <property type="match status" value="1"/>
</dbReference>
<gene>
    <name evidence="2" type="ORF">MINT15_02270</name>
</gene>
<dbReference type="EMBL" id="JRZE01000001">
    <property type="protein sequence ID" value="KHF45926.1"/>
    <property type="molecule type" value="Genomic_DNA"/>
</dbReference>
<dbReference type="Proteomes" id="UP000030848">
    <property type="component" value="Unassembled WGS sequence"/>
</dbReference>
<accession>A0A837DJ55</accession>
<organism evidence="2 3">
    <name type="scientific">Saccharomonospora viridis</name>
    <dbReference type="NCBI Taxonomy" id="1852"/>
    <lineage>
        <taxon>Bacteria</taxon>
        <taxon>Bacillati</taxon>
        <taxon>Actinomycetota</taxon>
        <taxon>Actinomycetes</taxon>
        <taxon>Pseudonocardiales</taxon>
        <taxon>Pseudonocardiaceae</taxon>
        <taxon>Saccharomonospora</taxon>
    </lineage>
</organism>
<comment type="caution">
    <text evidence="2">The sequence shown here is derived from an EMBL/GenBank/DDBJ whole genome shotgun (WGS) entry which is preliminary data.</text>
</comment>
<name>A0A837DJ55_9PSEU</name>
<dbReference type="OrthoDB" id="9803943at2"/>
<dbReference type="OMA" id="YMRTINS"/>
<evidence type="ECO:0000313" key="3">
    <source>
        <dbReference type="Proteomes" id="UP000030848"/>
    </source>
</evidence>
<proteinExistence type="predicted"/>
<evidence type="ECO:0000313" key="2">
    <source>
        <dbReference type="EMBL" id="KHF45926.1"/>
    </source>
</evidence>
<dbReference type="Gene3D" id="1.10.1200.10">
    <property type="entry name" value="ACP-like"/>
    <property type="match status" value="1"/>
</dbReference>
<feature type="domain" description="Carrier" evidence="1">
    <location>
        <begin position="14"/>
        <end position="92"/>
    </location>
</feature>
<dbReference type="AlphaFoldDB" id="A0A837DJ55"/>
<dbReference type="Pfam" id="PF00550">
    <property type="entry name" value="PP-binding"/>
    <property type="match status" value="1"/>
</dbReference>
<dbReference type="RefSeq" id="WP_015787271.1">
    <property type="nucleotide sequence ID" value="NZ_CALJZO010000045.1"/>
</dbReference>
<dbReference type="InterPro" id="IPR036736">
    <property type="entry name" value="ACP-like_sf"/>
</dbReference>
<protein>
    <submittedName>
        <fullName evidence="2">Acyl carrier protein</fullName>
    </submittedName>
</protein>
<sequence length="106" mass="11614">MTIDEIRAAAAARQQTCSQIKKMIVSRLDLPIEPEWITDDQPLFGRGLELDSLDVLELYVAIEAEFGVALYDSDMSVFGSVSRLAEYVNPDLPKTEPAQPTVGGSV</sequence>
<dbReference type="InterPro" id="IPR009081">
    <property type="entry name" value="PP-bd_ACP"/>
</dbReference>
<reference evidence="2 3" key="1">
    <citation type="submission" date="2014-10" db="EMBL/GenBank/DDBJ databases">
        <title>Genome sequence of Micropolyspora internatus JCM3315.</title>
        <authorList>
            <person name="Shin S.-K."/>
            <person name="Yi H."/>
        </authorList>
    </citation>
    <scope>NUCLEOTIDE SEQUENCE [LARGE SCALE GENOMIC DNA]</scope>
    <source>
        <strain evidence="2 3">JCM 3315</strain>
    </source>
</reference>
<evidence type="ECO:0000259" key="1">
    <source>
        <dbReference type="PROSITE" id="PS50075"/>
    </source>
</evidence>
<dbReference type="SUPFAM" id="SSF47336">
    <property type="entry name" value="ACP-like"/>
    <property type="match status" value="1"/>
</dbReference>